<dbReference type="Proteomes" id="UP000664056">
    <property type="component" value="Unassembled WGS sequence"/>
</dbReference>
<dbReference type="AlphaFoldDB" id="A0A087IRN9"/>
<dbReference type="InterPro" id="IPR049151">
    <property type="entry name" value="CsgD-like_REC"/>
</dbReference>
<reference evidence="5" key="2">
    <citation type="journal article" date="2018" name="Genome Biol.">
        <title>SKESA: strategic k-mer extension for scrupulous assemblies.</title>
        <authorList>
            <person name="Souvorov A."/>
            <person name="Agarwala R."/>
            <person name="Lipman D.J."/>
        </authorList>
    </citation>
    <scope>NUCLEOTIDE SEQUENCE</scope>
    <source>
        <strain evidence="5">BCW_3452</strain>
    </source>
</reference>
<dbReference type="FunFam" id="1.10.10.10:FF:000153">
    <property type="entry name" value="LuxR family transcriptional regulator"/>
    <property type="match status" value="1"/>
</dbReference>
<reference evidence="5" key="3">
    <citation type="submission" date="2019-01" db="EMBL/GenBank/DDBJ databases">
        <authorList>
            <consortium name="NCBI Pathogen Detection Project"/>
        </authorList>
    </citation>
    <scope>NUCLEOTIDE SEQUENCE</scope>
    <source>
        <strain evidence="5">BCW_3452</strain>
    </source>
</reference>
<dbReference type="Proteomes" id="UP000054370">
    <property type="component" value="Unassembled WGS sequence"/>
</dbReference>
<dbReference type="EMBL" id="DACRBY010000007">
    <property type="protein sequence ID" value="HAS8539648.1"/>
    <property type="molecule type" value="Genomic_DNA"/>
</dbReference>
<keyword evidence="2" id="KW-0238">DNA-binding</keyword>
<sequence>MRRFSMGCNMADTTIVLVTQQSLQSENLKNILMAETGMTIEILDAKKPISKERINAESILLVDLSVDISMDNIDIIKNRSDLRGTILLNLLEDLEPEELIKWPYIKGVFGAKDNIDKLCRGIEAIARGDNWLPRRLMMQLISYYEEKGGAKKEEPQLDIELTRREIQVLQFLKAGGSNMEIADSLFISEHTIKSHLYNIFRKIDVKNRTQATAWAKRNL</sequence>
<dbReference type="PROSITE" id="PS50043">
    <property type="entry name" value="HTH_LUXR_2"/>
    <property type="match status" value="1"/>
</dbReference>
<dbReference type="EMBL" id="JAFKOQ010000001">
    <property type="protein sequence ID" value="MBN8120103.1"/>
    <property type="molecule type" value="Genomic_DNA"/>
</dbReference>
<dbReference type="GO" id="GO:0006355">
    <property type="term" value="P:regulation of DNA-templated transcription"/>
    <property type="evidence" value="ECO:0007669"/>
    <property type="project" value="InterPro"/>
</dbReference>
<keyword evidence="8" id="KW-1185">Reference proteome</keyword>
<accession>A0A087IRN9</accession>
<gene>
    <name evidence="7" type="ORF">AL548_002410</name>
    <name evidence="5" type="ORF">I7730_07585</name>
    <name evidence="6" type="ORF">J0J18_00045</name>
</gene>
<dbReference type="Pfam" id="PF21155">
    <property type="entry name" value="VpsT-like_REC"/>
    <property type="match status" value="1"/>
</dbReference>
<evidence type="ECO:0000313" key="7">
    <source>
        <dbReference type="EMBL" id="PNM77440.1"/>
    </source>
</evidence>
<dbReference type="GeneID" id="93896976"/>
<dbReference type="CDD" id="cd06170">
    <property type="entry name" value="LuxR_C_like"/>
    <property type="match status" value="1"/>
</dbReference>
<evidence type="ECO:0000313" key="5">
    <source>
        <dbReference type="EMBL" id="HAS8539648.1"/>
    </source>
</evidence>
<dbReference type="OrthoDB" id="561214at2"/>
<protein>
    <submittedName>
        <fullName evidence="5">Helix-turn-helix transcriptional regulator</fullName>
    </submittedName>
</protein>
<evidence type="ECO:0000256" key="1">
    <source>
        <dbReference type="ARBA" id="ARBA00023015"/>
    </source>
</evidence>
<dbReference type="PRINTS" id="PR00038">
    <property type="entry name" value="HTHLUXR"/>
</dbReference>
<organism evidence="5">
    <name type="scientific">Vibrio vulnificus</name>
    <dbReference type="NCBI Taxonomy" id="672"/>
    <lineage>
        <taxon>Bacteria</taxon>
        <taxon>Pseudomonadati</taxon>
        <taxon>Pseudomonadota</taxon>
        <taxon>Gammaproteobacteria</taxon>
        <taxon>Vibrionales</taxon>
        <taxon>Vibrionaceae</taxon>
        <taxon>Vibrio</taxon>
    </lineage>
</organism>
<dbReference type="InterPro" id="IPR036388">
    <property type="entry name" value="WH-like_DNA-bd_sf"/>
</dbReference>
<keyword evidence="3" id="KW-0804">Transcription</keyword>
<dbReference type="RefSeq" id="WP_017422393.1">
    <property type="nucleotide sequence ID" value="NZ_CP019122.1"/>
</dbReference>
<evidence type="ECO:0000256" key="2">
    <source>
        <dbReference type="ARBA" id="ARBA00023125"/>
    </source>
</evidence>
<reference evidence="6" key="4">
    <citation type="submission" date="2021-03" db="EMBL/GenBank/DDBJ databases">
        <title>Study of the foodborne Vibrio vulnificus isolates from China.</title>
        <authorList>
            <person name="Zheng Z."/>
            <person name="Ye L."/>
        </authorList>
    </citation>
    <scope>NUCLEOTIDE SEQUENCE</scope>
    <source>
        <strain evidence="6">Vv1582</strain>
    </source>
</reference>
<evidence type="ECO:0000256" key="3">
    <source>
        <dbReference type="ARBA" id="ARBA00023163"/>
    </source>
</evidence>
<dbReference type="PANTHER" id="PTHR44688:SF16">
    <property type="entry name" value="DNA-BINDING TRANSCRIPTIONAL ACTIVATOR DEVR_DOSR"/>
    <property type="match status" value="1"/>
</dbReference>
<dbReference type="InterPro" id="IPR016032">
    <property type="entry name" value="Sig_transdc_resp-reg_C-effctor"/>
</dbReference>
<evidence type="ECO:0000313" key="8">
    <source>
        <dbReference type="Proteomes" id="UP000054370"/>
    </source>
</evidence>
<dbReference type="PANTHER" id="PTHR44688">
    <property type="entry name" value="DNA-BINDING TRANSCRIPTIONAL ACTIVATOR DEVR_DOSR"/>
    <property type="match status" value="1"/>
</dbReference>
<keyword evidence="1" id="KW-0805">Transcription regulation</keyword>
<evidence type="ECO:0000313" key="6">
    <source>
        <dbReference type="EMBL" id="MBN8120103.1"/>
    </source>
</evidence>
<reference evidence="7 8" key="1">
    <citation type="submission" date="2017-12" db="EMBL/GenBank/DDBJ databases">
        <title>FDA dAtabase for Regulatory Grade micrObial Sequences (FDA-ARGOS): Supporting development and validation of Infectious Disease Dx tests.</title>
        <authorList>
            <person name="Hoffmann M."/>
            <person name="Allard M."/>
            <person name="Evans P."/>
            <person name="Brown E."/>
            <person name="Tallon L.J."/>
            <person name="Sadzewicz L."/>
            <person name="Sengamalay N."/>
            <person name="Ott S."/>
            <person name="Godinez A."/>
            <person name="Nagaraj S."/>
            <person name="Vavikolanu K."/>
            <person name="Aluvathingal J."/>
            <person name="Nadendla S."/>
            <person name="Hobson J."/>
            <person name="Sichtig H."/>
        </authorList>
    </citation>
    <scope>NUCLEOTIDE SEQUENCE [LARGE SCALE GENOMIC DNA]</scope>
    <source>
        <strain evidence="8">ATCC 29307</strain>
        <strain evidence="7">FDAARGOS_118</strain>
    </source>
</reference>
<dbReference type="Gene3D" id="1.10.10.10">
    <property type="entry name" value="Winged helix-like DNA-binding domain superfamily/Winged helix DNA-binding domain"/>
    <property type="match status" value="1"/>
</dbReference>
<proteinExistence type="predicted"/>
<dbReference type="SUPFAM" id="SSF46894">
    <property type="entry name" value="C-terminal effector domain of the bipartite response regulators"/>
    <property type="match status" value="1"/>
</dbReference>
<dbReference type="SMART" id="SM00421">
    <property type="entry name" value="HTH_LUXR"/>
    <property type="match status" value="1"/>
</dbReference>
<dbReference type="InterPro" id="IPR000792">
    <property type="entry name" value="Tscrpt_reg_LuxR_C"/>
</dbReference>
<feature type="domain" description="HTH luxR-type" evidence="4">
    <location>
        <begin position="154"/>
        <end position="219"/>
    </location>
</feature>
<comment type="caution">
    <text evidence="5">The sequence shown here is derived from an EMBL/GenBank/DDBJ whole genome shotgun (WGS) entry which is preliminary data.</text>
</comment>
<evidence type="ECO:0000259" key="4">
    <source>
        <dbReference type="PROSITE" id="PS50043"/>
    </source>
</evidence>
<dbReference type="GO" id="GO:0003677">
    <property type="term" value="F:DNA binding"/>
    <property type="evidence" value="ECO:0007669"/>
    <property type="project" value="UniProtKB-KW"/>
</dbReference>
<dbReference type="EMBL" id="LOSH02000001">
    <property type="protein sequence ID" value="PNM77440.1"/>
    <property type="molecule type" value="Genomic_DNA"/>
</dbReference>
<dbReference type="Gene3D" id="3.40.50.2300">
    <property type="match status" value="1"/>
</dbReference>
<dbReference type="Pfam" id="PF00196">
    <property type="entry name" value="GerE"/>
    <property type="match status" value="1"/>
</dbReference>
<dbReference type="Proteomes" id="UP000863257">
    <property type="component" value="Unassembled WGS sequence"/>
</dbReference>
<name>A0A087IRN9_VIBVL</name>
<dbReference type="PROSITE" id="PS00622">
    <property type="entry name" value="HTH_LUXR_1"/>
    <property type="match status" value="1"/>
</dbReference>
<dbReference type="SMR" id="A0A087IRN9"/>